<proteinExistence type="predicted"/>
<name>D3SP55_THEAH</name>
<dbReference type="SUPFAM" id="SSF48695">
    <property type="entry name" value="Multiheme cytochromes"/>
    <property type="match status" value="1"/>
</dbReference>
<dbReference type="RefSeq" id="WP_012991349.1">
    <property type="nucleotide sequence ID" value="NC_013894.1"/>
</dbReference>
<dbReference type="EMBL" id="CP001931">
    <property type="protein sequence ID" value="ADC88942.1"/>
    <property type="molecule type" value="Genomic_DNA"/>
</dbReference>
<dbReference type="InterPro" id="IPR036280">
    <property type="entry name" value="Multihaem_cyt_sf"/>
</dbReference>
<organism evidence="1 2">
    <name type="scientific">Thermocrinis albus (strain DSM 14484 / JCM 11386 / HI 11/12)</name>
    <dbReference type="NCBI Taxonomy" id="638303"/>
    <lineage>
        <taxon>Bacteria</taxon>
        <taxon>Pseudomonadati</taxon>
        <taxon>Aquificota</taxon>
        <taxon>Aquificia</taxon>
        <taxon>Aquificales</taxon>
        <taxon>Aquificaceae</taxon>
        <taxon>Thermocrinis</taxon>
    </lineage>
</organism>
<gene>
    <name evidence="1" type="ordered locus">Thal_0307</name>
</gene>
<dbReference type="InterPro" id="IPR018513">
    <property type="entry name" value="Cell_synthase_bac"/>
</dbReference>
<evidence type="ECO:0000313" key="2">
    <source>
        <dbReference type="Proteomes" id="UP000002043"/>
    </source>
</evidence>
<accession>D3SP55</accession>
<keyword evidence="2" id="KW-1185">Reference proteome</keyword>
<dbReference type="STRING" id="638303.Thal_0307"/>
<evidence type="ECO:0000313" key="1">
    <source>
        <dbReference type="EMBL" id="ADC88942.1"/>
    </source>
</evidence>
<reference evidence="2" key="1">
    <citation type="journal article" date="2010" name="Stand. Genomic Sci.">
        <title>Complete genome sequence of Thermocrinis albus type strain (HI 11/12T).</title>
        <authorList>
            <person name="Wirth R."/>
            <person name="Sikorski J."/>
            <person name="Brambilla E."/>
            <person name="Misra M."/>
            <person name="Lapidus A."/>
            <person name="Copeland A."/>
            <person name="Nolan M."/>
            <person name="Lucas S."/>
            <person name="Chen F."/>
            <person name="Tice H."/>
            <person name="Cheng J.F."/>
            <person name="Han C."/>
            <person name="Detter J.C."/>
            <person name="Tapia R."/>
            <person name="Bruce D."/>
            <person name="Goodwin L."/>
            <person name="Pitluck S."/>
            <person name="Pati A."/>
            <person name="Anderson I."/>
            <person name="Ivanova N."/>
            <person name="Mavromatis K."/>
            <person name="Mikhailova N."/>
            <person name="Chen A."/>
            <person name="Palaniappan K."/>
            <person name="Bilek Y."/>
            <person name="Hader T."/>
            <person name="Land M."/>
            <person name="Hauser L."/>
            <person name="Chang Y.J."/>
            <person name="Jeffries C.D."/>
            <person name="Tindall B.J."/>
            <person name="Rohde M."/>
            <person name="Goker M."/>
            <person name="Bristow J."/>
            <person name="Eisen J.A."/>
            <person name="Markowitz V."/>
            <person name="Hugenholtz P."/>
            <person name="Kyrpides N.C."/>
            <person name="Klenk H.P."/>
        </authorList>
    </citation>
    <scope>NUCLEOTIDE SEQUENCE [LARGE SCALE GENOMIC DNA]</scope>
    <source>
        <strain evidence="2">DSM 14484 / JCM 11386 / HI 11/12</strain>
    </source>
</reference>
<dbReference type="Pfam" id="PF03170">
    <property type="entry name" value="BcsB"/>
    <property type="match status" value="1"/>
</dbReference>
<dbReference type="Proteomes" id="UP000002043">
    <property type="component" value="Chromosome"/>
</dbReference>
<dbReference type="HOGENOM" id="CLU_876270_0_0_0"/>
<dbReference type="OrthoDB" id="10610at2"/>
<sequence length="319" mass="35341">MRKLVIFIGPLAVAFAQNVAIDPPFADRVFPYITYSEVWKGTPASLKDVAVPNLLIVYGVREDPQVVAQAGKIAFYLGQWTDDIGFGVEEVKESRIPPLLVSDLQLREIPWKNIIVVGTNNDVVKSLGITFSGPTIKVVDKDGKKIMVVGGRNEKEVIQAARYLSDVRLNFKAGAYKTFFSFVTLRGLLEKGEWESALRLIKSPQGVSACGKNMSLAAPMVASWSDEVKSVVQKRNSILYKDLPEAIEKRDRKKAVSLWKEAMVTCYQCHQGEGIPQMRKFVPLESIHAKHQRIAESFGLSCINCHAGPTSKRGYSSAP</sequence>
<dbReference type="GO" id="GO:0006011">
    <property type="term" value="P:UDP-alpha-D-glucose metabolic process"/>
    <property type="evidence" value="ECO:0007669"/>
    <property type="project" value="InterPro"/>
</dbReference>
<dbReference type="AlphaFoldDB" id="D3SP55"/>
<dbReference type="KEGG" id="tal:Thal_0307"/>
<dbReference type="GO" id="GO:0016020">
    <property type="term" value="C:membrane"/>
    <property type="evidence" value="ECO:0007669"/>
    <property type="project" value="InterPro"/>
</dbReference>
<dbReference type="eggNOG" id="ENOG5033TWY">
    <property type="taxonomic scope" value="Bacteria"/>
</dbReference>
<protein>
    <submittedName>
        <fullName evidence="1">Uncharacterized protein</fullName>
    </submittedName>
</protein>